<evidence type="ECO:0000313" key="2">
    <source>
        <dbReference type="EMBL" id="PMP84217.1"/>
    </source>
</evidence>
<evidence type="ECO:0000313" key="3">
    <source>
        <dbReference type="Proteomes" id="UP000236910"/>
    </source>
</evidence>
<proteinExistence type="inferred from homology"/>
<sequence>MKVKELIYILNEIAPFVLQEDYDNSGLQFGDLDSEALNILIALDLQKVLLRKQKHLE</sequence>
<comment type="caution">
    <text evidence="2">The sequence shown here is derived from an EMBL/GenBank/DDBJ whole genome shotgun (WGS) entry which is preliminary data.</text>
</comment>
<dbReference type="InterPro" id="IPR036069">
    <property type="entry name" value="DUF34/NIF3_sf"/>
</dbReference>
<dbReference type="Gene3D" id="3.40.1390.30">
    <property type="entry name" value="NIF3 (NGG1p interacting factor 3)-like"/>
    <property type="match status" value="1"/>
</dbReference>
<dbReference type="EMBL" id="PNIX01000027">
    <property type="protein sequence ID" value="PMP84217.1"/>
    <property type="molecule type" value="Genomic_DNA"/>
</dbReference>
<evidence type="ECO:0000256" key="1">
    <source>
        <dbReference type="ARBA" id="ARBA00006964"/>
    </source>
</evidence>
<dbReference type="SUPFAM" id="SSF102705">
    <property type="entry name" value="NIF3 (NGG1p interacting factor 3)-like"/>
    <property type="match status" value="1"/>
</dbReference>
<dbReference type="InterPro" id="IPR002678">
    <property type="entry name" value="DUF34/NIF3"/>
</dbReference>
<protein>
    <recommendedName>
        <fullName evidence="4">Nif3-like dinuclear metal center hexameric protein</fullName>
    </recommendedName>
</protein>
<name>A0A2J6X9S4_9BACT</name>
<dbReference type="Proteomes" id="UP000236910">
    <property type="component" value="Unassembled WGS sequence"/>
</dbReference>
<dbReference type="Pfam" id="PF01784">
    <property type="entry name" value="DUF34_NIF3"/>
    <property type="match status" value="1"/>
</dbReference>
<organism evidence="2 3">
    <name type="scientific">Caldisericum exile</name>
    <dbReference type="NCBI Taxonomy" id="693075"/>
    <lineage>
        <taxon>Bacteria</taxon>
        <taxon>Pseudomonadati</taxon>
        <taxon>Caldisericota/Cryosericota group</taxon>
        <taxon>Caldisericota</taxon>
        <taxon>Caldisericia</taxon>
        <taxon>Caldisericales</taxon>
        <taxon>Caldisericaceae</taxon>
        <taxon>Caldisericum</taxon>
    </lineage>
</organism>
<evidence type="ECO:0008006" key="4">
    <source>
        <dbReference type="Google" id="ProtNLM"/>
    </source>
</evidence>
<accession>A0A2J6X9S4</accession>
<comment type="similarity">
    <text evidence="1">Belongs to the GTP cyclohydrolase I type 2/NIF3 family.</text>
</comment>
<gene>
    <name evidence="2" type="ORF">C0175_00400</name>
</gene>
<dbReference type="AlphaFoldDB" id="A0A2J6X9S4"/>
<reference evidence="2 3" key="1">
    <citation type="submission" date="2018-01" db="EMBL/GenBank/DDBJ databases">
        <title>Metagenomic assembled genomes from two thermal pools in the Uzon Caldera, Kamchatka, Russia.</title>
        <authorList>
            <person name="Wilkins L."/>
            <person name="Ettinger C."/>
        </authorList>
    </citation>
    <scope>NUCLEOTIDE SEQUENCE [LARGE SCALE GENOMIC DNA]</scope>
    <source>
        <strain evidence="2">ARK-10</strain>
    </source>
</reference>